<dbReference type="PANTHER" id="PTHR10783">
    <property type="entry name" value="XENOTROPIC AND POLYTROPIC RETROVIRUS RECEPTOR 1-RELATED"/>
    <property type="match status" value="1"/>
</dbReference>
<evidence type="ECO:0000313" key="8">
    <source>
        <dbReference type="Proteomes" id="UP000631114"/>
    </source>
</evidence>
<dbReference type="GO" id="GO:0006817">
    <property type="term" value="P:phosphate ion transport"/>
    <property type="evidence" value="ECO:0007669"/>
    <property type="project" value="TreeGrafter"/>
</dbReference>
<dbReference type="GO" id="GO:0016036">
    <property type="term" value="P:cellular response to phosphate starvation"/>
    <property type="evidence" value="ECO:0007669"/>
    <property type="project" value="TreeGrafter"/>
</dbReference>
<gene>
    <name evidence="7" type="ORF">IFM89_014969</name>
</gene>
<feature type="transmembrane region" description="Helical" evidence="5">
    <location>
        <begin position="327"/>
        <end position="345"/>
    </location>
</feature>
<dbReference type="Gene3D" id="3.30.420.40">
    <property type="match status" value="1"/>
</dbReference>
<dbReference type="GO" id="GO:0000822">
    <property type="term" value="F:inositol hexakisphosphate binding"/>
    <property type="evidence" value="ECO:0007669"/>
    <property type="project" value="TreeGrafter"/>
</dbReference>
<dbReference type="OrthoDB" id="10262702at2759"/>
<evidence type="ECO:0000256" key="1">
    <source>
        <dbReference type="ARBA" id="ARBA00004141"/>
    </source>
</evidence>
<dbReference type="Pfam" id="PF03124">
    <property type="entry name" value="EXS"/>
    <property type="match status" value="1"/>
</dbReference>
<evidence type="ECO:0000256" key="4">
    <source>
        <dbReference type="ARBA" id="ARBA00023136"/>
    </source>
</evidence>
<dbReference type="PANTHER" id="PTHR10783:SF4">
    <property type="entry name" value="PHOSPHATE TRANSPORTER PHO1 HOMOLOG 3"/>
    <property type="match status" value="1"/>
</dbReference>
<protein>
    <recommendedName>
        <fullName evidence="6">EXS domain-containing protein</fullName>
    </recommendedName>
</protein>
<dbReference type="InterPro" id="IPR004342">
    <property type="entry name" value="EXS_C"/>
</dbReference>
<evidence type="ECO:0000256" key="2">
    <source>
        <dbReference type="ARBA" id="ARBA00022692"/>
    </source>
</evidence>
<keyword evidence="8" id="KW-1185">Reference proteome</keyword>
<name>A0A835LRP0_9MAGN</name>
<evidence type="ECO:0000256" key="3">
    <source>
        <dbReference type="ARBA" id="ARBA00022989"/>
    </source>
</evidence>
<keyword evidence="3 5" id="KW-1133">Transmembrane helix</keyword>
<keyword evidence="2 5" id="KW-0812">Transmembrane</keyword>
<evidence type="ECO:0000259" key="6">
    <source>
        <dbReference type="Pfam" id="PF03124"/>
    </source>
</evidence>
<proteinExistence type="predicted"/>
<dbReference type="AlphaFoldDB" id="A0A835LRP0"/>
<feature type="transmembrane region" description="Helical" evidence="5">
    <location>
        <begin position="385"/>
        <end position="404"/>
    </location>
</feature>
<organism evidence="7 8">
    <name type="scientific">Coptis chinensis</name>
    <dbReference type="NCBI Taxonomy" id="261450"/>
    <lineage>
        <taxon>Eukaryota</taxon>
        <taxon>Viridiplantae</taxon>
        <taxon>Streptophyta</taxon>
        <taxon>Embryophyta</taxon>
        <taxon>Tracheophyta</taxon>
        <taxon>Spermatophyta</taxon>
        <taxon>Magnoliopsida</taxon>
        <taxon>Ranunculales</taxon>
        <taxon>Ranunculaceae</taxon>
        <taxon>Coptidoideae</taxon>
        <taxon>Coptis</taxon>
    </lineage>
</organism>
<keyword evidence="4 5" id="KW-0472">Membrane</keyword>
<sequence length="554" mass="61899">MTRLEKSMERADETRRRAGGAIAYCSTSHQVSHCNEHKEECERLEQQMRRVDVLHDFPFTFSKEAMVQHGFGTPGTSVGSMKEDVRVQFGFPKECVICTGTADSIAAFLAARATQPGKAVTSLGSTLAVKLLSTRRVDDSRYGVYSHRLDDRWLVGGASNTGGAVLRQIFTDDQLGKLSQQIDPKRSSPHDYYPLPAVGERFPVADPEMPPRYYPPPNLLKSFSAKVLVSNLLAVSNKALSIVLAPSAGTVANKDRDPKVVHAKGSKQLLFFIRLHPRPANDAEYLHGILESIARIEAKAYGLLKDLGATPVEEVFTAGGGAKNEKWTAALLLALVLIIHARGIMGTKGSTQYMENLFPLYRRYRVNYPFIFGFKQGTELGYREVFLVSTALATLALAAVLSNLDMEMDPKTKDYEALTELMPLGLVTLVLFITVCPFNFIYRSSRFFLLHCLFHSICAPLYKVTLPDFFLADQITSQAIRSLEFYICYYGWGDFKHRQNTCKDSGVSCLVLIYTHAMLVHLASSPVELETLMPVLLWVLENSLRYVRDFFVAY</sequence>
<dbReference type="Proteomes" id="UP000631114">
    <property type="component" value="Unassembled WGS sequence"/>
</dbReference>
<dbReference type="EMBL" id="JADFTS010000006">
    <property type="protein sequence ID" value="KAF9600984.1"/>
    <property type="molecule type" value="Genomic_DNA"/>
</dbReference>
<dbReference type="GO" id="GO:0005802">
    <property type="term" value="C:trans-Golgi network"/>
    <property type="evidence" value="ECO:0007669"/>
    <property type="project" value="TreeGrafter"/>
</dbReference>
<feature type="domain" description="EXS" evidence="6">
    <location>
        <begin position="360"/>
        <end position="510"/>
    </location>
</feature>
<reference evidence="7 8" key="1">
    <citation type="submission" date="2020-10" db="EMBL/GenBank/DDBJ databases">
        <title>The Coptis chinensis genome and diversification of protoberbering-type alkaloids.</title>
        <authorList>
            <person name="Wang B."/>
            <person name="Shu S."/>
            <person name="Song C."/>
            <person name="Liu Y."/>
        </authorList>
    </citation>
    <scope>NUCLEOTIDE SEQUENCE [LARGE SCALE GENOMIC DNA]</scope>
    <source>
        <strain evidence="7">HL-2020</strain>
        <tissue evidence="7">Leaf</tissue>
    </source>
</reference>
<comment type="subcellular location">
    <subcellularLocation>
        <location evidence="1">Membrane</location>
        <topology evidence="1">Multi-pass membrane protein</topology>
    </subcellularLocation>
</comment>
<comment type="caution">
    <text evidence="7">The sequence shown here is derived from an EMBL/GenBank/DDBJ whole genome shotgun (WGS) entry which is preliminary data.</text>
</comment>
<dbReference type="GO" id="GO:0005886">
    <property type="term" value="C:plasma membrane"/>
    <property type="evidence" value="ECO:0007669"/>
    <property type="project" value="TreeGrafter"/>
</dbReference>
<accession>A0A835LRP0</accession>
<feature type="transmembrane region" description="Helical" evidence="5">
    <location>
        <begin position="424"/>
        <end position="442"/>
    </location>
</feature>
<evidence type="ECO:0000256" key="5">
    <source>
        <dbReference type="SAM" id="Phobius"/>
    </source>
</evidence>
<evidence type="ECO:0000313" key="7">
    <source>
        <dbReference type="EMBL" id="KAF9600984.1"/>
    </source>
</evidence>